<dbReference type="Pfam" id="PF05726">
    <property type="entry name" value="Pirin_C"/>
    <property type="match status" value="1"/>
</dbReference>
<sequence length="314" mass="33294">MNAVSNTGTSAVAGTALPERPIARKTRAGAPAPGFAGPGHTAMEVVRPDALARTDPFVLLMDDTLDFAPGQPVGEAHPHAGLETVTLVLEGSLDDADEGLLQTGDLAWMTAGRGLVHNEHVKATGHARILQLWVALPRSKRDGDPDLQVVPLETLPLRSEPGVQARLYSGSTGTLTSPTRNRVPMTIVDFLLAPGASTTQALPGAYTGFLYVIDGSLRAGHETLSSGDIGWLERVPHDATRLGLEAGSSGARVVLYAGRPLDEPIMQHGPFVAGSREELAAYYRAYSAGTFRRISELGRDGSRETYASPYSARR</sequence>
<dbReference type="Gene3D" id="2.60.120.10">
    <property type="entry name" value="Jelly Rolls"/>
    <property type="match status" value="2"/>
</dbReference>
<dbReference type="InterPro" id="IPR014710">
    <property type="entry name" value="RmlC-like_jellyroll"/>
</dbReference>
<evidence type="ECO:0000259" key="3">
    <source>
        <dbReference type="Pfam" id="PF02678"/>
    </source>
</evidence>
<dbReference type="Proteomes" id="UP001459204">
    <property type="component" value="Unassembled WGS sequence"/>
</dbReference>
<dbReference type="PANTHER" id="PTHR13903:SF8">
    <property type="entry name" value="PIRIN"/>
    <property type="match status" value="1"/>
</dbReference>
<dbReference type="SUPFAM" id="SSF51182">
    <property type="entry name" value="RmlC-like cupins"/>
    <property type="match status" value="1"/>
</dbReference>
<evidence type="ECO:0000259" key="4">
    <source>
        <dbReference type="Pfam" id="PF05726"/>
    </source>
</evidence>
<name>A0ABU9J6Q4_9GAMM</name>
<dbReference type="InterPro" id="IPR008778">
    <property type="entry name" value="Pirin_C_dom"/>
</dbReference>
<feature type="domain" description="Pirin C-terminal" evidence="4">
    <location>
        <begin position="188"/>
        <end position="291"/>
    </location>
</feature>
<evidence type="ECO:0000256" key="2">
    <source>
        <dbReference type="RuleBase" id="RU003457"/>
    </source>
</evidence>
<reference evidence="5 6" key="1">
    <citation type="submission" date="2024-04" db="EMBL/GenBank/DDBJ databases">
        <title>Draft genome sequence of Pseudoxanthomonas putridarboris WD12.</title>
        <authorList>
            <person name="Oh J."/>
        </authorList>
    </citation>
    <scope>NUCLEOTIDE SEQUENCE [LARGE SCALE GENOMIC DNA]</scope>
    <source>
        <strain evidence="5 6">WD12</strain>
    </source>
</reference>
<dbReference type="Pfam" id="PF02678">
    <property type="entry name" value="Pirin"/>
    <property type="match status" value="1"/>
</dbReference>
<dbReference type="InterPro" id="IPR012093">
    <property type="entry name" value="Pirin"/>
</dbReference>
<comment type="caution">
    <text evidence="5">The sequence shown here is derived from an EMBL/GenBank/DDBJ whole genome shotgun (WGS) entry which is preliminary data.</text>
</comment>
<evidence type="ECO:0000313" key="6">
    <source>
        <dbReference type="Proteomes" id="UP001459204"/>
    </source>
</evidence>
<dbReference type="PANTHER" id="PTHR13903">
    <property type="entry name" value="PIRIN-RELATED"/>
    <property type="match status" value="1"/>
</dbReference>
<dbReference type="RefSeq" id="WP_341727514.1">
    <property type="nucleotide sequence ID" value="NZ_JBBWWT010000015.1"/>
</dbReference>
<keyword evidence="6" id="KW-1185">Reference proteome</keyword>
<dbReference type="InterPro" id="IPR003829">
    <property type="entry name" value="Pirin_N_dom"/>
</dbReference>
<protein>
    <submittedName>
        <fullName evidence="5">Pirin-like C-terminal cupin domain-containing protein</fullName>
    </submittedName>
</protein>
<dbReference type="CDD" id="cd02247">
    <property type="entry name" value="cupin_pirin_C"/>
    <property type="match status" value="1"/>
</dbReference>
<feature type="domain" description="Pirin N-terminal" evidence="3">
    <location>
        <begin position="50"/>
        <end position="134"/>
    </location>
</feature>
<accession>A0ABU9J6Q4</accession>
<dbReference type="InterPro" id="IPR011051">
    <property type="entry name" value="RmlC_Cupin_sf"/>
</dbReference>
<organism evidence="5 6">
    <name type="scientific">Pseudoxanthomonas putridarboris</name>
    <dbReference type="NCBI Taxonomy" id="752605"/>
    <lineage>
        <taxon>Bacteria</taxon>
        <taxon>Pseudomonadati</taxon>
        <taxon>Pseudomonadota</taxon>
        <taxon>Gammaproteobacteria</taxon>
        <taxon>Lysobacterales</taxon>
        <taxon>Lysobacteraceae</taxon>
        <taxon>Pseudoxanthomonas</taxon>
    </lineage>
</organism>
<gene>
    <name evidence="5" type="ORF">AAD027_18475</name>
</gene>
<evidence type="ECO:0000313" key="5">
    <source>
        <dbReference type="EMBL" id="MEL1266342.1"/>
    </source>
</evidence>
<dbReference type="EMBL" id="JBBWWT010000015">
    <property type="protein sequence ID" value="MEL1266342.1"/>
    <property type="molecule type" value="Genomic_DNA"/>
</dbReference>
<proteinExistence type="inferred from homology"/>
<comment type="similarity">
    <text evidence="1 2">Belongs to the pirin family.</text>
</comment>
<evidence type="ECO:0000256" key="1">
    <source>
        <dbReference type="ARBA" id="ARBA00008416"/>
    </source>
</evidence>